<dbReference type="InterPro" id="IPR036737">
    <property type="entry name" value="OmpA-like_sf"/>
</dbReference>
<dbReference type="PANTHER" id="PTHR30329:SF21">
    <property type="entry name" value="LIPOPROTEIN YIAD-RELATED"/>
    <property type="match status" value="1"/>
</dbReference>
<feature type="region of interest" description="Disordered" evidence="4">
    <location>
        <begin position="66"/>
        <end position="96"/>
    </location>
</feature>
<evidence type="ECO:0000259" key="5">
    <source>
        <dbReference type="PROSITE" id="PS51123"/>
    </source>
</evidence>
<dbReference type="CDD" id="cd07185">
    <property type="entry name" value="OmpA_C-like"/>
    <property type="match status" value="1"/>
</dbReference>
<dbReference type="PRINTS" id="PR01021">
    <property type="entry name" value="OMPADOMAIN"/>
</dbReference>
<dbReference type="InterPro" id="IPR006665">
    <property type="entry name" value="OmpA-like"/>
</dbReference>
<feature type="domain" description="OmpA-like" evidence="5">
    <location>
        <begin position="113"/>
        <end position="228"/>
    </location>
</feature>
<feature type="compositionally biased region" description="Basic and acidic residues" evidence="4">
    <location>
        <begin position="66"/>
        <end position="76"/>
    </location>
</feature>
<dbReference type="Gene3D" id="3.30.1330.60">
    <property type="entry name" value="OmpA-like domain"/>
    <property type="match status" value="1"/>
</dbReference>
<keyword evidence="2" id="KW-0472">Membrane</keyword>
<proteinExistence type="predicted"/>
<dbReference type="Pfam" id="PF00691">
    <property type="entry name" value="OmpA"/>
    <property type="match status" value="1"/>
</dbReference>
<dbReference type="EMBL" id="BARU01007407">
    <property type="protein sequence ID" value="GAH44892.1"/>
    <property type="molecule type" value="Genomic_DNA"/>
</dbReference>
<organism evidence="6">
    <name type="scientific">marine sediment metagenome</name>
    <dbReference type="NCBI Taxonomy" id="412755"/>
    <lineage>
        <taxon>unclassified sequences</taxon>
        <taxon>metagenomes</taxon>
        <taxon>ecological metagenomes</taxon>
    </lineage>
</organism>
<gene>
    <name evidence="6" type="ORF">S03H2_14592</name>
</gene>
<dbReference type="InterPro" id="IPR050330">
    <property type="entry name" value="Bact_OuterMem_StrucFunc"/>
</dbReference>
<dbReference type="InterPro" id="IPR006664">
    <property type="entry name" value="OMP_bac"/>
</dbReference>
<evidence type="ECO:0000256" key="4">
    <source>
        <dbReference type="SAM" id="MobiDB-lite"/>
    </source>
</evidence>
<reference evidence="6" key="1">
    <citation type="journal article" date="2014" name="Front. Microbiol.">
        <title>High frequency of phylogenetically diverse reductive dehalogenase-homologous genes in deep subseafloor sedimentary metagenomes.</title>
        <authorList>
            <person name="Kawai M."/>
            <person name="Futagami T."/>
            <person name="Toyoda A."/>
            <person name="Takaki Y."/>
            <person name="Nishi S."/>
            <person name="Hori S."/>
            <person name="Arai W."/>
            <person name="Tsubouchi T."/>
            <person name="Morono Y."/>
            <person name="Uchiyama I."/>
            <person name="Ito T."/>
            <person name="Fujiyama A."/>
            <person name="Inagaki F."/>
            <person name="Takami H."/>
        </authorList>
    </citation>
    <scope>NUCLEOTIDE SEQUENCE</scope>
    <source>
        <strain evidence="6">Expedition CK06-06</strain>
    </source>
</reference>
<evidence type="ECO:0000256" key="1">
    <source>
        <dbReference type="ARBA" id="ARBA00004442"/>
    </source>
</evidence>
<dbReference type="SUPFAM" id="SSF103088">
    <property type="entry name" value="OmpA-like"/>
    <property type="match status" value="1"/>
</dbReference>
<evidence type="ECO:0000256" key="2">
    <source>
        <dbReference type="ARBA" id="ARBA00023136"/>
    </source>
</evidence>
<sequence length="228" mass="25260">LYACLLLVIAFCGYLFIAVGYNDYIQNVTNYYGHKIAPRFYATRLPRSKEAHEGVVLPVASDFKSQESVDDSDRPEVYQTNTPTLPPTLPARARPASPIGGRASQWQAGLKGEGLGEGDGKPIIPFSYNNIELTEKAFNTLDKLATVMVQNPDIVIVVKGYTDIIGPPPYNKRLSELRAKTVKTYLLAKGISPRRIRTIGMGEQNPLKPNTTVAGRRANRRAEIELQR</sequence>
<dbReference type="PRINTS" id="PR01023">
    <property type="entry name" value="NAFLGMOTY"/>
</dbReference>
<accession>X1FIV7</accession>
<dbReference type="PANTHER" id="PTHR30329">
    <property type="entry name" value="STATOR ELEMENT OF FLAGELLAR MOTOR COMPLEX"/>
    <property type="match status" value="1"/>
</dbReference>
<dbReference type="GO" id="GO:0009279">
    <property type="term" value="C:cell outer membrane"/>
    <property type="evidence" value="ECO:0007669"/>
    <property type="project" value="UniProtKB-SubCell"/>
</dbReference>
<feature type="region of interest" description="Disordered" evidence="4">
    <location>
        <begin position="202"/>
        <end position="228"/>
    </location>
</feature>
<dbReference type="AlphaFoldDB" id="X1FIV7"/>
<evidence type="ECO:0000313" key="6">
    <source>
        <dbReference type="EMBL" id="GAH44892.1"/>
    </source>
</evidence>
<comment type="subcellular location">
    <subcellularLocation>
        <location evidence="1">Cell outer membrane</location>
    </subcellularLocation>
</comment>
<name>X1FIV7_9ZZZZ</name>
<comment type="caution">
    <text evidence="6">The sequence shown here is derived from an EMBL/GenBank/DDBJ whole genome shotgun (WGS) entry which is preliminary data.</text>
</comment>
<evidence type="ECO:0000256" key="3">
    <source>
        <dbReference type="ARBA" id="ARBA00023237"/>
    </source>
</evidence>
<protein>
    <recommendedName>
        <fullName evidence="5">OmpA-like domain-containing protein</fullName>
    </recommendedName>
</protein>
<keyword evidence="3" id="KW-0998">Cell outer membrane</keyword>
<dbReference type="PROSITE" id="PS51123">
    <property type="entry name" value="OMPA_2"/>
    <property type="match status" value="1"/>
</dbReference>
<feature type="non-terminal residue" evidence="6">
    <location>
        <position position="1"/>
    </location>
</feature>